<feature type="non-terminal residue" evidence="1">
    <location>
        <position position="1"/>
    </location>
</feature>
<sequence>DPETIHPKEGVESLRRLIVEKPPTTLSFQVGRSGYYGQWEIEEYIRELRKCPSFRR</sequence>
<reference evidence="1" key="1">
    <citation type="journal article" date="2014" name="Front. Microbiol.">
        <title>High frequency of phylogenetically diverse reductive dehalogenase-homologous genes in deep subseafloor sedimentary metagenomes.</title>
        <authorList>
            <person name="Kawai M."/>
            <person name="Futagami T."/>
            <person name="Toyoda A."/>
            <person name="Takaki Y."/>
            <person name="Nishi S."/>
            <person name="Hori S."/>
            <person name="Arai W."/>
            <person name="Tsubouchi T."/>
            <person name="Morono Y."/>
            <person name="Uchiyama I."/>
            <person name="Ito T."/>
            <person name="Fujiyama A."/>
            <person name="Inagaki F."/>
            <person name="Takami H."/>
        </authorList>
    </citation>
    <scope>NUCLEOTIDE SEQUENCE</scope>
    <source>
        <strain evidence="1">Expedition CK06-06</strain>
    </source>
</reference>
<evidence type="ECO:0000313" key="1">
    <source>
        <dbReference type="EMBL" id="GAI68679.1"/>
    </source>
</evidence>
<dbReference type="EMBL" id="BARV01045418">
    <property type="protein sequence ID" value="GAI68679.1"/>
    <property type="molecule type" value="Genomic_DNA"/>
</dbReference>
<feature type="non-terminal residue" evidence="1">
    <location>
        <position position="56"/>
    </location>
</feature>
<dbReference type="AlphaFoldDB" id="X1SLL7"/>
<protein>
    <submittedName>
        <fullName evidence="1">Uncharacterized protein</fullName>
    </submittedName>
</protein>
<comment type="caution">
    <text evidence="1">The sequence shown here is derived from an EMBL/GenBank/DDBJ whole genome shotgun (WGS) entry which is preliminary data.</text>
</comment>
<gene>
    <name evidence="1" type="ORF">S06H3_66545</name>
</gene>
<accession>X1SLL7</accession>
<proteinExistence type="predicted"/>
<organism evidence="1">
    <name type="scientific">marine sediment metagenome</name>
    <dbReference type="NCBI Taxonomy" id="412755"/>
    <lineage>
        <taxon>unclassified sequences</taxon>
        <taxon>metagenomes</taxon>
        <taxon>ecological metagenomes</taxon>
    </lineage>
</organism>
<name>X1SLL7_9ZZZZ</name>